<sequence>MNPRRPVWMLAAVALLAVGGLLGVHVYRLETRLASLEAGAPGAPTPRVERARPLPVTSTRRNFRVDEKMALQAAQRLGGELGLEQERVEKLARFLMAFHLRAALTSARAEGEDVSEPEARYPELLRGDLKQELRGLRLSQAQLATLSRETPGLEALLSP</sequence>
<evidence type="ECO:0000313" key="2">
    <source>
        <dbReference type="EMBL" id="REG33382.1"/>
    </source>
</evidence>
<accession>A0AAC8Q2U7</accession>
<dbReference type="KEGG" id="age:AA314_01532"/>
<dbReference type="EMBL" id="CP011509">
    <property type="protein sequence ID" value="AKI99905.1"/>
    <property type="molecule type" value="Genomic_DNA"/>
</dbReference>
<keyword evidence="4" id="KW-1185">Reference proteome</keyword>
<reference evidence="2 4" key="2">
    <citation type="submission" date="2018-08" db="EMBL/GenBank/DDBJ databases">
        <title>Genomic Encyclopedia of Archaeal and Bacterial Type Strains, Phase II (KMG-II): from individual species to whole genera.</title>
        <authorList>
            <person name="Goeker M."/>
        </authorList>
    </citation>
    <scope>NUCLEOTIDE SEQUENCE [LARGE SCALE GENOMIC DNA]</scope>
    <source>
        <strain evidence="2 4">DSM 2261</strain>
    </source>
</reference>
<gene>
    <name evidence="1" type="ORF">AA314_01532</name>
    <name evidence="2" type="ORF">ATI61_104673</name>
</gene>
<name>A0AAC8Q2U7_9BACT</name>
<dbReference type="Proteomes" id="UP000035579">
    <property type="component" value="Chromosome"/>
</dbReference>
<evidence type="ECO:0000313" key="3">
    <source>
        <dbReference type="Proteomes" id="UP000035579"/>
    </source>
</evidence>
<proteinExistence type="predicted"/>
<evidence type="ECO:0000313" key="4">
    <source>
        <dbReference type="Proteomes" id="UP000256345"/>
    </source>
</evidence>
<protein>
    <submittedName>
        <fullName evidence="1">Uncharacterized protein</fullName>
    </submittedName>
</protein>
<reference evidence="1 3" key="1">
    <citation type="submission" date="2015-05" db="EMBL/GenBank/DDBJ databases">
        <title>Genome assembly of Archangium gephyra DSM 2261.</title>
        <authorList>
            <person name="Sharma G."/>
            <person name="Subramanian S."/>
        </authorList>
    </citation>
    <scope>NUCLEOTIDE SEQUENCE [LARGE SCALE GENOMIC DNA]</scope>
    <source>
        <strain evidence="1 3">DSM 2261</strain>
    </source>
</reference>
<dbReference type="Proteomes" id="UP000256345">
    <property type="component" value="Unassembled WGS sequence"/>
</dbReference>
<dbReference type="RefSeq" id="WP_116120117.1">
    <property type="nucleotide sequence ID" value="NZ_CP011509.1"/>
</dbReference>
<evidence type="ECO:0000313" key="1">
    <source>
        <dbReference type="EMBL" id="AKI99905.1"/>
    </source>
</evidence>
<dbReference type="EMBL" id="QUMU01000004">
    <property type="protein sequence ID" value="REG33382.1"/>
    <property type="molecule type" value="Genomic_DNA"/>
</dbReference>
<organism evidence="1 3">
    <name type="scientific">Archangium gephyra</name>
    <dbReference type="NCBI Taxonomy" id="48"/>
    <lineage>
        <taxon>Bacteria</taxon>
        <taxon>Pseudomonadati</taxon>
        <taxon>Myxococcota</taxon>
        <taxon>Myxococcia</taxon>
        <taxon>Myxococcales</taxon>
        <taxon>Cystobacterineae</taxon>
        <taxon>Archangiaceae</taxon>
        <taxon>Archangium</taxon>
    </lineage>
</organism>
<dbReference type="AlphaFoldDB" id="A0AAC8Q2U7"/>